<reference evidence="1" key="1">
    <citation type="submission" date="2021-07" db="EMBL/GenBank/DDBJ databases">
        <title>Studies on halocins as antimicrobial molecules from haloarchaea.</title>
        <authorList>
            <person name="Kumar S."/>
            <person name="Khare S.K."/>
        </authorList>
    </citation>
    <scope>NUCLEOTIDE SEQUENCE</scope>
    <source>
        <strain evidence="1">NCIM 5678</strain>
    </source>
</reference>
<dbReference type="PROSITE" id="PS51257">
    <property type="entry name" value="PROKAR_LIPOPROTEIN"/>
    <property type="match status" value="1"/>
</dbReference>
<evidence type="ECO:0000313" key="2">
    <source>
        <dbReference type="Proteomes" id="UP001058330"/>
    </source>
</evidence>
<dbReference type="EMBL" id="CP078063">
    <property type="protein sequence ID" value="UVE50675.1"/>
    <property type="molecule type" value="Genomic_DNA"/>
</dbReference>
<proteinExistence type="predicted"/>
<sequence>MQRRSFLAAVGLGTVGSLAGCAAPYAVPRSRFDSDADCPAGVALCYHEVGDEAVFLAPKRERVEMGGSAGFVLVNRQSSSLLIGPDHWRLRKKEDDDWVTIPRDPFVDVGQSVPPYGTAEWTVPVTADDSVPTEDSDTDWVATETEFSPGRYCFELVGVPVPEAGERSLGALFDVVEPQ</sequence>
<organism evidence="1 2">
    <name type="scientific">Haloferax larsenii</name>
    <dbReference type="NCBI Taxonomy" id="302484"/>
    <lineage>
        <taxon>Archaea</taxon>
        <taxon>Methanobacteriati</taxon>
        <taxon>Methanobacteriota</taxon>
        <taxon>Stenosarchaea group</taxon>
        <taxon>Halobacteria</taxon>
        <taxon>Halobacteriales</taxon>
        <taxon>Haloferacaceae</taxon>
        <taxon>Haloferax</taxon>
    </lineage>
</organism>
<accession>A0ABY5RHQ1</accession>
<dbReference type="GeneID" id="74527607"/>
<evidence type="ECO:0000313" key="1">
    <source>
        <dbReference type="EMBL" id="UVE50675.1"/>
    </source>
</evidence>
<keyword evidence="2" id="KW-1185">Reference proteome</keyword>
<gene>
    <name evidence="1" type="ORF">KU306_01890</name>
</gene>
<name>A0ABY5RHQ1_HALLR</name>
<dbReference type="Proteomes" id="UP001058330">
    <property type="component" value="Chromosome"/>
</dbReference>
<protein>
    <recommendedName>
        <fullName evidence="3">Tat (Twin-arginine translocation) pathway signal sequence</fullName>
    </recommendedName>
</protein>
<dbReference type="RefSeq" id="WP_258302706.1">
    <property type="nucleotide sequence ID" value="NZ_CP078063.1"/>
</dbReference>
<evidence type="ECO:0008006" key="3">
    <source>
        <dbReference type="Google" id="ProtNLM"/>
    </source>
</evidence>